<feature type="domain" description="CBS" evidence="3">
    <location>
        <begin position="11"/>
        <end position="69"/>
    </location>
</feature>
<dbReference type="PANTHER" id="PTHR43080:SF26">
    <property type="entry name" value="REGULATORY PROTEIN"/>
    <property type="match status" value="1"/>
</dbReference>
<evidence type="ECO:0000256" key="1">
    <source>
        <dbReference type="ARBA" id="ARBA00023122"/>
    </source>
</evidence>
<evidence type="ECO:0000313" key="5">
    <source>
        <dbReference type="Proteomes" id="UP000388235"/>
    </source>
</evidence>
<dbReference type="SUPFAM" id="SSF54631">
    <property type="entry name" value="CBS-domain pair"/>
    <property type="match status" value="1"/>
</dbReference>
<evidence type="ECO:0000259" key="3">
    <source>
        <dbReference type="PROSITE" id="PS51371"/>
    </source>
</evidence>
<dbReference type="Gene3D" id="3.10.580.10">
    <property type="entry name" value="CBS-domain"/>
    <property type="match status" value="2"/>
</dbReference>
<keyword evidence="5" id="KW-1185">Reference proteome</keyword>
<dbReference type="SMART" id="SM00116">
    <property type="entry name" value="CBS"/>
    <property type="match status" value="2"/>
</dbReference>
<proteinExistence type="predicted"/>
<organism evidence="4 5">
    <name type="scientific">Litorivicinus lipolyticus</name>
    <dbReference type="NCBI Taxonomy" id="418701"/>
    <lineage>
        <taxon>Bacteria</taxon>
        <taxon>Pseudomonadati</taxon>
        <taxon>Pseudomonadota</taxon>
        <taxon>Gammaproteobacteria</taxon>
        <taxon>Oceanospirillales</taxon>
        <taxon>Litorivicinaceae</taxon>
        <taxon>Litorivicinus</taxon>
    </lineage>
</organism>
<dbReference type="InterPro" id="IPR000644">
    <property type="entry name" value="CBS_dom"/>
</dbReference>
<reference evidence="4 5" key="1">
    <citation type="submission" date="2019-11" db="EMBL/GenBank/DDBJ databases">
        <authorList>
            <person name="Khan S.A."/>
            <person name="Jeon C.O."/>
            <person name="Chun B.H."/>
        </authorList>
    </citation>
    <scope>NUCLEOTIDE SEQUENCE [LARGE SCALE GENOMIC DNA]</scope>
    <source>
        <strain evidence="4 5">IMCC 1097</strain>
    </source>
</reference>
<sequence length="136" mass="14629">MFRSIRISDYMTTNLITVTPDTDLLAAVDMLIKHGISGMPVVDNGALVGMVSEHDCLSGILKGTYQGEVGGRVSEVMSSGVDTVRQDTDVVSVAELFMQQGRRRLPVVDSAGKLVGQISRCDILRAVRAYEIPTSA</sequence>
<dbReference type="InterPro" id="IPR051257">
    <property type="entry name" value="Diverse_CBS-Domain"/>
</dbReference>
<dbReference type="RefSeq" id="WP_153713360.1">
    <property type="nucleotide sequence ID" value="NZ_CP045871.1"/>
</dbReference>
<feature type="domain" description="CBS" evidence="3">
    <location>
        <begin position="77"/>
        <end position="134"/>
    </location>
</feature>
<protein>
    <submittedName>
        <fullName evidence="4">CBS domain-containing protein</fullName>
    </submittedName>
</protein>
<dbReference type="OrthoDB" id="9790355at2"/>
<dbReference type="AlphaFoldDB" id="A0A5Q2QCV8"/>
<dbReference type="Proteomes" id="UP000388235">
    <property type="component" value="Chromosome"/>
</dbReference>
<dbReference type="KEGG" id="llp:GH975_04405"/>
<keyword evidence="1 2" id="KW-0129">CBS domain</keyword>
<dbReference type="PROSITE" id="PS51371">
    <property type="entry name" value="CBS"/>
    <property type="match status" value="2"/>
</dbReference>
<name>A0A5Q2QCV8_9GAMM</name>
<dbReference type="EMBL" id="CP045871">
    <property type="protein sequence ID" value="QGG79856.1"/>
    <property type="molecule type" value="Genomic_DNA"/>
</dbReference>
<dbReference type="CDD" id="cd04629">
    <property type="entry name" value="CBS_pair_bac"/>
    <property type="match status" value="1"/>
</dbReference>
<dbReference type="InterPro" id="IPR044729">
    <property type="entry name" value="CBS_bac"/>
</dbReference>
<dbReference type="Pfam" id="PF00571">
    <property type="entry name" value="CBS"/>
    <property type="match status" value="2"/>
</dbReference>
<dbReference type="PANTHER" id="PTHR43080">
    <property type="entry name" value="CBS DOMAIN-CONTAINING PROTEIN CBSX3, MITOCHONDRIAL"/>
    <property type="match status" value="1"/>
</dbReference>
<evidence type="ECO:0000313" key="4">
    <source>
        <dbReference type="EMBL" id="QGG79856.1"/>
    </source>
</evidence>
<accession>A0A5Q2QCV8</accession>
<gene>
    <name evidence="4" type="ORF">GH975_04405</name>
</gene>
<dbReference type="InterPro" id="IPR046342">
    <property type="entry name" value="CBS_dom_sf"/>
</dbReference>
<evidence type="ECO:0000256" key="2">
    <source>
        <dbReference type="PROSITE-ProRule" id="PRU00703"/>
    </source>
</evidence>